<dbReference type="Proteomes" id="UP000076595">
    <property type="component" value="Chromosome"/>
</dbReference>
<reference evidence="1 2" key="1">
    <citation type="submission" date="2015-03" db="EMBL/GenBank/DDBJ databases">
        <title>Genome study of Acetobacter sp. SLV-7.</title>
        <authorList>
            <person name="Cho G.Y."/>
            <person name="Jeon C.O."/>
        </authorList>
    </citation>
    <scope>NUCLEOTIDE SEQUENCE [LARGE SCALE GENOMIC DNA]</scope>
    <source>
        <strain evidence="1 2">SLV-7</strain>
    </source>
</reference>
<keyword evidence="2" id="KW-1185">Reference proteome</keyword>
<protein>
    <recommendedName>
        <fullName evidence="3">Lipoprotein</fullName>
    </recommendedName>
</protein>
<accession>A0ABM6AGH1</accession>
<evidence type="ECO:0000313" key="2">
    <source>
        <dbReference type="Proteomes" id="UP000076595"/>
    </source>
</evidence>
<dbReference type="EMBL" id="CP011120">
    <property type="protein sequence ID" value="ANA12731.1"/>
    <property type="molecule type" value="Genomic_DNA"/>
</dbReference>
<organism evidence="1 2">
    <name type="scientific">Acetobacter oryzifermentans</name>
    <dbReference type="NCBI Taxonomy" id="1633874"/>
    <lineage>
        <taxon>Bacteria</taxon>
        <taxon>Pseudomonadati</taxon>
        <taxon>Pseudomonadota</taxon>
        <taxon>Alphaproteobacteria</taxon>
        <taxon>Acetobacterales</taxon>
        <taxon>Acetobacteraceae</taxon>
        <taxon>Acetobacter</taxon>
    </lineage>
</organism>
<evidence type="ECO:0000313" key="1">
    <source>
        <dbReference type="EMBL" id="ANA12731.1"/>
    </source>
</evidence>
<evidence type="ECO:0008006" key="3">
    <source>
        <dbReference type="Google" id="ProtNLM"/>
    </source>
</evidence>
<dbReference type="PROSITE" id="PS51257">
    <property type="entry name" value="PROKAR_LIPOPROTEIN"/>
    <property type="match status" value="1"/>
</dbReference>
<name>A0ABM6AGH1_9PROT</name>
<sequence>MKIFTNIIPKYFHVLASICMFLSGCADDHGKGAMHASVSRCFSKYPLAKDTAYKRFSCIYQAHSQYGPVAMGEHYNLLLQVDLASLSVGQEIDEGILTVKDGETALHWVTSKAYYQASQNILSINP</sequence>
<gene>
    <name evidence="1" type="ORF">WG31_00780</name>
</gene>
<proteinExistence type="predicted"/>